<dbReference type="InterPro" id="IPR000544">
    <property type="entry name" value="Octanoyltransferase"/>
</dbReference>
<feature type="site" description="Lowers pKa of active site Cys" evidence="6 10">
    <location>
        <position position="136"/>
    </location>
</feature>
<dbReference type="FunFam" id="3.30.930.10:FF:000020">
    <property type="entry name" value="Octanoyltransferase"/>
    <property type="match status" value="1"/>
</dbReference>
<dbReference type="Proteomes" id="UP000604481">
    <property type="component" value="Unassembled WGS sequence"/>
</dbReference>
<evidence type="ECO:0000256" key="7">
    <source>
        <dbReference type="PIRNR" id="PIRNR016262"/>
    </source>
</evidence>
<feature type="active site" description="Acyl-thioester intermediate" evidence="6 8">
    <location>
        <position position="170"/>
    </location>
</feature>
<keyword evidence="13" id="KW-1185">Reference proteome</keyword>
<comment type="pathway">
    <text evidence="1 6 7">Protein modification; protein lipoylation via endogenous pathway; protein N(6)-(lipoyl)lysine from octanoyl-[acyl-carrier-protein]: step 1/2.</text>
</comment>
<dbReference type="InterPro" id="IPR004143">
    <property type="entry name" value="BPL_LPL_catalytic"/>
</dbReference>
<comment type="similarity">
    <text evidence="6 7">Belongs to the LipB family.</text>
</comment>
<dbReference type="GO" id="GO:0009249">
    <property type="term" value="P:protein lipoylation"/>
    <property type="evidence" value="ECO:0007669"/>
    <property type="project" value="InterPro"/>
</dbReference>
<dbReference type="InterPro" id="IPR045864">
    <property type="entry name" value="aa-tRNA-synth_II/BPL/LPL"/>
</dbReference>
<evidence type="ECO:0000256" key="1">
    <source>
        <dbReference type="ARBA" id="ARBA00004821"/>
    </source>
</evidence>
<evidence type="ECO:0000256" key="8">
    <source>
        <dbReference type="PIRSR" id="PIRSR016262-1"/>
    </source>
</evidence>
<feature type="binding site" evidence="6 9">
    <location>
        <begin position="139"/>
        <end position="141"/>
    </location>
    <ligand>
        <name>substrate</name>
    </ligand>
</feature>
<dbReference type="PROSITE" id="PS01313">
    <property type="entry name" value="LIPB"/>
    <property type="match status" value="1"/>
</dbReference>
<dbReference type="PANTHER" id="PTHR10993:SF7">
    <property type="entry name" value="LIPOYLTRANSFERASE 2, MITOCHONDRIAL-RELATED"/>
    <property type="match status" value="1"/>
</dbReference>
<evidence type="ECO:0000256" key="2">
    <source>
        <dbReference type="ARBA" id="ARBA00022490"/>
    </source>
</evidence>
<keyword evidence="3 6" id="KW-0808">Transferase</keyword>
<feature type="binding site" evidence="6 9">
    <location>
        <begin position="152"/>
        <end position="154"/>
    </location>
    <ligand>
        <name>substrate</name>
    </ligand>
</feature>
<dbReference type="CDD" id="cd16444">
    <property type="entry name" value="LipB"/>
    <property type="match status" value="1"/>
</dbReference>
<dbReference type="EC" id="2.3.1.181" evidence="6 7"/>
<dbReference type="RefSeq" id="WP_194117019.1">
    <property type="nucleotide sequence ID" value="NZ_JADFUA010000010.1"/>
</dbReference>
<comment type="caution">
    <text evidence="12">The sequence shown here is derived from an EMBL/GenBank/DDBJ whole genome shotgun (WGS) entry which is preliminary data.</text>
</comment>
<evidence type="ECO:0000256" key="6">
    <source>
        <dbReference type="HAMAP-Rule" id="MF_00013"/>
    </source>
</evidence>
<evidence type="ECO:0000256" key="9">
    <source>
        <dbReference type="PIRSR" id="PIRSR016262-2"/>
    </source>
</evidence>
<organism evidence="12 13">
    <name type="scientific">Chitinilyticum piscinae</name>
    <dbReference type="NCBI Taxonomy" id="2866724"/>
    <lineage>
        <taxon>Bacteria</taxon>
        <taxon>Pseudomonadati</taxon>
        <taxon>Pseudomonadota</taxon>
        <taxon>Betaproteobacteria</taxon>
        <taxon>Neisseriales</taxon>
        <taxon>Chitinibacteraceae</taxon>
        <taxon>Chitinilyticum</taxon>
    </lineage>
</organism>
<dbReference type="NCBIfam" id="TIGR00214">
    <property type="entry name" value="lipB"/>
    <property type="match status" value="1"/>
</dbReference>
<comment type="function">
    <text evidence="5 6 7">Catalyzes the transfer of endogenously produced octanoic acid from octanoyl-acyl-carrier-protein onto the lipoyl domains of lipoate-dependent enzymes. Lipoyl-ACP can also act as a substrate although octanoyl-ACP is likely to be the physiological substrate.</text>
</comment>
<dbReference type="UniPathway" id="UPA00538">
    <property type="reaction ID" value="UER00592"/>
</dbReference>
<dbReference type="PANTHER" id="PTHR10993">
    <property type="entry name" value="OCTANOYLTRANSFERASE"/>
    <property type="match status" value="1"/>
</dbReference>
<comment type="catalytic activity">
    <reaction evidence="6 7">
        <text>octanoyl-[ACP] + L-lysyl-[protein] = N(6)-octanoyl-L-lysyl-[protein] + holo-[ACP] + H(+)</text>
        <dbReference type="Rhea" id="RHEA:17665"/>
        <dbReference type="Rhea" id="RHEA-COMP:9636"/>
        <dbReference type="Rhea" id="RHEA-COMP:9685"/>
        <dbReference type="Rhea" id="RHEA-COMP:9752"/>
        <dbReference type="Rhea" id="RHEA-COMP:9928"/>
        <dbReference type="ChEBI" id="CHEBI:15378"/>
        <dbReference type="ChEBI" id="CHEBI:29969"/>
        <dbReference type="ChEBI" id="CHEBI:64479"/>
        <dbReference type="ChEBI" id="CHEBI:78463"/>
        <dbReference type="ChEBI" id="CHEBI:78809"/>
        <dbReference type="EC" id="2.3.1.181"/>
    </reaction>
</comment>
<proteinExistence type="inferred from homology"/>
<dbReference type="GO" id="GO:0033819">
    <property type="term" value="F:lipoyl(octanoyl) transferase activity"/>
    <property type="evidence" value="ECO:0007669"/>
    <property type="project" value="UniProtKB-EC"/>
</dbReference>
<feature type="domain" description="BPL/LPL catalytic" evidence="11">
    <location>
        <begin position="29"/>
        <end position="208"/>
    </location>
</feature>
<evidence type="ECO:0000256" key="4">
    <source>
        <dbReference type="ARBA" id="ARBA00023315"/>
    </source>
</evidence>
<evidence type="ECO:0000256" key="3">
    <source>
        <dbReference type="ARBA" id="ARBA00022679"/>
    </source>
</evidence>
<evidence type="ECO:0000259" key="11">
    <source>
        <dbReference type="PROSITE" id="PS51733"/>
    </source>
</evidence>
<dbReference type="Gene3D" id="3.30.930.10">
    <property type="entry name" value="Bira Bifunctional Protein, Domain 2"/>
    <property type="match status" value="1"/>
</dbReference>
<dbReference type="GO" id="GO:0005737">
    <property type="term" value="C:cytoplasm"/>
    <property type="evidence" value="ECO:0007669"/>
    <property type="project" value="UniProtKB-SubCell"/>
</dbReference>
<dbReference type="PROSITE" id="PS51733">
    <property type="entry name" value="BPL_LPL_CATALYTIC"/>
    <property type="match status" value="1"/>
</dbReference>
<dbReference type="InterPro" id="IPR020605">
    <property type="entry name" value="Octanoyltransferase_CS"/>
</dbReference>
<evidence type="ECO:0000256" key="10">
    <source>
        <dbReference type="PIRSR" id="PIRSR016262-3"/>
    </source>
</evidence>
<dbReference type="AlphaFoldDB" id="A0A8J7FQK6"/>
<dbReference type="HAMAP" id="MF_00013">
    <property type="entry name" value="LipB"/>
    <property type="match status" value="1"/>
</dbReference>
<dbReference type="PIRSF" id="PIRSF016262">
    <property type="entry name" value="LPLase"/>
    <property type="match status" value="1"/>
</dbReference>
<comment type="miscellaneous">
    <text evidence="6">In the reaction, the free carboxyl group of octanoic acid is attached via an amide linkage to the epsilon-amino group of a specific lysine residue of lipoyl domains of lipoate-dependent enzymes.</text>
</comment>
<dbReference type="SUPFAM" id="SSF55681">
    <property type="entry name" value="Class II aaRS and biotin synthetases"/>
    <property type="match status" value="1"/>
</dbReference>
<dbReference type="EMBL" id="JADFUA010000010">
    <property type="protein sequence ID" value="MBE9610469.1"/>
    <property type="molecule type" value="Genomic_DNA"/>
</dbReference>
<keyword evidence="2 6" id="KW-0963">Cytoplasm</keyword>
<accession>A0A8J7FQK6</accession>
<reference evidence="12 13" key="1">
    <citation type="submission" date="2020-10" db="EMBL/GenBank/DDBJ databases">
        <title>The genome sequence of Chitinilyticum litopenaei 4Y14.</title>
        <authorList>
            <person name="Liu Y."/>
        </authorList>
    </citation>
    <scope>NUCLEOTIDE SEQUENCE [LARGE SCALE GENOMIC DNA]</scope>
    <source>
        <strain evidence="12 13">4Y14</strain>
    </source>
</reference>
<gene>
    <name evidence="6 12" type="primary">lipB</name>
    <name evidence="12" type="ORF">INR99_14100</name>
</gene>
<feature type="binding site" evidence="6 9">
    <location>
        <begin position="68"/>
        <end position="75"/>
    </location>
    <ligand>
        <name>substrate</name>
    </ligand>
</feature>
<dbReference type="NCBIfam" id="NF010922">
    <property type="entry name" value="PRK14342.1"/>
    <property type="match status" value="1"/>
</dbReference>
<keyword evidence="4 6" id="KW-0012">Acyltransferase</keyword>
<protein>
    <recommendedName>
        <fullName evidence="6 7">Octanoyltransferase</fullName>
        <ecNumber evidence="6 7">2.3.1.181</ecNumber>
    </recommendedName>
    <alternativeName>
        <fullName evidence="6">Lipoate-protein ligase B</fullName>
    </alternativeName>
    <alternativeName>
        <fullName evidence="6">Lipoyl/octanoyl transferase</fullName>
    </alternativeName>
    <alternativeName>
        <fullName evidence="6">Octanoyl-[acyl-carrier-protein]-protein N-octanoyltransferase</fullName>
    </alternativeName>
</protein>
<evidence type="ECO:0000313" key="13">
    <source>
        <dbReference type="Proteomes" id="UP000604481"/>
    </source>
</evidence>
<evidence type="ECO:0000256" key="5">
    <source>
        <dbReference type="ARBA" id="ARBA00024732"/>
    </source>
</evidence>
<name>A0A8J7FQK6_9NEIS</name>
<evidence type="ECO:0000313" key="12">
    <source>
        <dbReference type="EMBL" id="MBE9610469.1"/>
    </source>
</evidence>
<dbReference type="Pfam" id="PF21948">
    <property type="entry name" value="LplA-B_cat"/>
    <property type="match status" value="1"/>
</dbReference>
<sequence>MSPLIKHLGLVEYPATLAAMSEFTMNRQADTPDEIWTLEHPPVFTQGQAGRPEHILIPSDIPVVQIDRGGQVTYHGPGQLVVYTLLDLKRLGLGVREYVRMLENAVIGLLADYGITAYGKVDAPGVYVQMEFEEAKIASLGLRIRNGRCYHGLALNVDLDLTPFHYINPCGYQGLAVTQMADFGIAETPASLAAKMADKITQQISRQG</sequence>
<comment type="subcellular location">
    <subcellularLocation>
        <location evidence="6">Cytoplasm</location>
    </subcellularLocation>
</comment>